<evidence type="ECO:0000313" key="3">
    <source>
        <dbReference type="EMBL" id="VAW29412.1"/>
    </source>
</evidence>
<evidence type="ECO:0000259" key="2">
    <source>
        <dbReference type="Pfam" id="PF22700"/>
    </source>
</evidence>
<feature type="domain" description="Mvd1 C-terminal" evidence="1">
    <location>
        <begin position="258"/>
        <end position="380"/>
    </location>
</feature>
<dbReference type="InterPro" id="IPR014721">
    <property type="entry name" value="Ribsml_uS5_D2-typ_fold_subgr"/>
</dbReference>
<protein>
    <submittedName>
        <fullName evidence="3">Diphosphomevalonate decarboxylase</fullName>
        <ecNumber evidence="3">4.1.1.33</ecNumber>
    </submittedName>
</protein>
<organism evidence="3">
    <name type="scientific">hydrothermal vent metagenome</name>
    <dbReference type="NCBI Taxonomy" id="652676"/>
    <lineage>
        <taxon>unclassified sequences</taxon>
        <taxon>metagenomes</taxon>
        <taxon>ecological metagenomes</taxon>
    </lineage>
</organism>
<reference evidence="3" key="1">
    <citation type="submission" date="2018-06" db="EMBL/GenBank/DDBJ databases">
        <authorList>
            <person name="Zhirakovskaya E."/>
        </authorList>
    </citation>
    <scope>NUCLEOTIDE SEQUENCE</scope>
</reference>
<dbReference type="InterPro" id="IPR029765">
    <property type="entry name" value="Mev_diP_decarb"/>
</dbReference>
<dbReference type="InterPro" id="IPR036554">
    <property type="entry name" value="GHMP_kinase_C_sf"/>
</dbReference>
<dbReference type="GO" id="GO:0019287">
    <property type="term" value="P:isopentenyl diphosphate biosynthetic process, mevalonate pathway"/>
    <property type="evidence" value="ECO:0007669"/>
    <property type="project" value="InterPro"/>
</dbReference>
<gene>
    <name evidence="3" type="ORF">MNBD_BACTEROID07-162</name>
</gene>
<dbReference type="Gene3D" id="3.30.230.10">
    <property type="match status" value="1"/>
</dbReference>
<dbReference type="PANTHER" id="PTHR10977:SF3">
    <property type="entry name" value="DIPHOSPHOMEVALONATE DECARBOXYLASE"/>
    <property type="match status" value="1"/>
</dbReference>
<dbReference type="InterPro" id="IPR053859">
    <property type="entry name" value="MVD-like_N"/>
</dbReference>
<dbReference type="InterPro" id="IPR020568">
    <property type="entry name" value="Ribosomal_Su5_D2-typ_SF"/>
</dbReference>
<keyword evidence="3" id="KW-0456">Lyase</keyword>
<name>A0A3B0USZ2_9ZZZZ</name>
<dbReference type="NCBIfam" id="TIGR01240">
    <property type="entry name" value="mevDPdecarb"/>
    <property type="match status" value="1"/>
</dbReference>
<dbReference type="SUPFAM" id="SSF54211">
    <property type="entry name" value="Ribosomal protein S5 domain 2-like"/>
    <property type="match status" value="1"/>
</dbReference>
<dbReference type="SUPFAM" id="SSF55060">
    <property type="entry name" value="GHMP Kinase, C-terminal domain"/>
    <property type="match status" value="1"/>
</dbReference>
<dbReference type="Pfam" id="PF18376">
    <property type="entry name" value="MDD_C"/>
    <property type="match status" value="1"/>
</dbReference>
<dbReference type="AlphaFoldDB" id="A0A3B0USZ2"/>
<evidence type="ECO:0000259" key="1">
    <source>
        <dbReference type="Pfam" id="PF18376"/>
    </source>
</evidence>
<dbReference type="EMBL" id="UOET01000363">
    <property type="protein sequence ID" value="VAW29412.1"/>
    <property type="molecule type" value="Genomic_DNA"/>
</dbReference>
<dbReference type="GO" id="GO:0005829">
    <property type="term" value="C:cytosol"/>
    <property type="evidence" value="ECO:0007669"/>
    <property type="project" value="InterPro"/>
</dbReference>
<dbReference type="EC" id="4.1.1.33" evidence="3"/>
<proteinExistence type="predicted"/>
<dbReference type="InterPro" id="IPR041431">
    <property type="entry name" value="Mvd1_C"/>
</dbReference>
<dbReference type="PANTHER" id="PTHR10977">
    <property type="entry name" value="DIPHOSPHOMEVALONATE DECARBOXYLASE"/>
    <property type="match status" value="1"/>
</dbReference>
<accession>A0A3B0USZ2</accession>
<dbReference type="GO" id="GO:0004163">
    <property type="term" value="F:diphosphomevalonate decarboxylase activity"/>
    <property type="evidence" value="ECO:0007669"/>
    <property type="project" value="UniProtKB-EC"/>
</dbReference>
<dbReference type="Gene3D" id="3.30.70.890">
    <property type="entry name" value="GHMP kinase, C-terminal domain"/>
    <property type="match status" value="1"/>
</dbReference>
<sequence>MKWVPFVKVFPCIKASHSAIFFNFGHSTNDAKTLVKNSYKYRKNVNSEPHYLNAGLKFPDTDLPSGKIAWRSPSNIALVKYWGKKPAQVPQNPSISFTLSKSYSETKVSFSPADSGTLEMEFYFDGKRHLAFETKTVKFFKSLSGIFPFVNQLKFVIRSKNTFPHSAGIASSASGMSVLALVLCDMERQFFDMLQKEDNFRRKASYIARLGSGSASRSVYGGLVIWGEVENVPGTSNYYGLPVNKGIHETFTDYQDTILLVDAGEKKVSSRVGHGLMDSNPFATERFIQARSNMKMLIQAMRAGDTETFIRITESEALTLHAMMMTSQPYFLLMKPNTLQIIDRIFAFREKTGLPASFTLDAGPNVHLLYPKAIKGEVKRFIDNDLLPFLSPQGYIDDAVGKGPEKIL</sequence>
<dbReference type="Pfam" id="PF22700">
    <property type="entry name" value="MVD-like_N"/>
    <property type="match status" value="1"/>
</dbReference>
<feature type="domain" description="Diphosphomevalonate decarboxylase-like N-terminal" evidence="2">
    <location>
        <begin position="73"/>
        <end position="231"/>
    </location>
</feature>